<comment type="subcellular location">
    <subcellularLocation>
        <location evidence="1">Membrane</location>
        <topology evidence="1">Multi-pass membrane protein</topology>
    </subcellularLocation>
</comment>
<organism evidence="9 10">
    <name type="scientific">Lachnellula arida</name>
    <dbReference type="NCBI Taxonomy" id="1316785"/>
    <lineage>
        <taxon>Eukaryota</taxon>
        <taxon>Fungi</taxon>
        <taxon>Dikarya</taxon>
        <taxon>Ascomycota</taxon>
        <taxon>Pezizomycotina</taxon>
        <taxon>Leotiomycetes</taxon>
        <taxon>Helotiales</taxon>
        <taxon>Lachnaceae</taxon>
        <taxon>Lachnellula</taxon>
    </lineage>
</organism>
<dbReference type="PROSITE" id="PS50850">
    <property type="entry name" value="MFS"/>
    <property type="match status" value="1"/>
</dbReference>
<dbReference type="GO" id="GO:0016020">
    <property type="term" value="C:membrane"/>
    <property type="evidence" value="ECO:0007669"/>
    <property type="project" value="UniProtKB-SubCell"/>
</dbReference>
<evidence type="ECO:0000313" key="10">
    <source>
        <dbReference type="Proteomes" id="UP000469559"/>
    </source>
</evidence>
<evidence type="ECO:0000256" key="7">
    <source>
        <dbReference type="SAM" id="Phobius"/>
    </source>
</evidence>
<dbReference type="PRINTS" id="PR00171">
    <property type="entry name" value="SUGRTRNSPORT"/>
</dbReference>
<dbReference type="InterPro" id="IPR050360">
    <property type="entry name" value="MFS_Sugar_Transporters"/>
</dbReference>
<dbReference type="PANTHER" id="PTHR48022">
    <property type="entry name" value="PLASTIDIC GLUCOSE TRANSPORTER 4"/>
    <property type="match status" value="1"/>
</dbReference>
<proteinExistence type="inferred from homology"/>
<dbReference type="PROSITE" id="PS00217">
    <property type="entry name" value="SUGAR_TRANSPORT_2"/>
    <property type="match status" value="1"/>
</dbReference>
<sequence length="153" mass="16187">MALLQGRLLFTAVTSLTCLGFLLIGYDNGLMGGLVNSKSFTNTFNNPSPTITGLIVAIYEVGCFLGSVLTSLFGESIGRKKAILIGVVFMIIGAVLQASSYSRTQMIVARVVSGVGMGWINSTVPVFQAEFSPKATRGLCTILLVARSILESD</sequence>
<evidence type="ECO:0000256" key="6">
    <source>
        <dbReference type="ARBA" id="ARBA00023136"/>
    </source>
</evidence>
<protein>
    <submittedName>
        <fullName evidence="9">Sugar transporter STL1</fullName>
    </submittedName>
</protein>
<reference evidence="9 10" key="1">
    <citation type="submission" date="2018-05" db="EMBL/GenBank/DDBJ databases">
        <title>Whole genome sequencing for identification of molecular markers to develop diagnostic detection tools for the regulated plant pathogen Lachnellula willkommii.</title>
        <authorList>
            <person name="Giroux E."/>
            <person name="Bilodeau G."/>
        </authorList>
    </citation>
    <scope>NUCLEOTIDE SEQUENCE [LARGE SCALE GENOMIC DNA]</scope>
    <source>
        <strain evidence="9 10">CBS 203.66</strain>
    </source>
</reference>
<keyword evidence="3" id="KW-0813">Transport</keyword>
<dbReference type="PANTHER" id="PTHR48022:SF28">
    <property type="entry name" value="MAJOR FACILITATOR SUPERFAMILY (MFS) PROFILE DOMAIN-CONTAINING PROTEIN-RELATED"/>
    <property type="match status" value="1"/>
</dbReference>
<dbReference type="Pfam" id="PF00083">
    <property type="entry name" value="Sugar_tr"/>
    <property type="match status" value="1"/>
</dbReference>
<comment type="similarity">
    <text evidence="2">Belongs to the major facilitator superfamily. Sugar transporter (TC 2.A.1.1) family.</text>
</comment>
<gene>
    <name evidence="9" type="primary">STL1_6</name>
    <name evidence="9" type="ORF">LARI1_G009415</name>
</gene>
<dbReference type="SUPFAM" id="SSF103473">
    <property type="entry name" value="MFS general substrate transporter"/>
    <property type="match status" value="1"/>
</dbReference>
<dbReference type="InterPro" id="IPR036259">
    <property type="entry name" value="MFS_trans_sf"/>
</dbReference>
<dbReference type="Gene3D" id="1.20.1250.20">
    <property type="entry name" value="MFS general substrate transporter like domains"/>
    <property type="match status" value="1"/>
</dbReference>
<comment type="caution">
    <text evidence="9">The sequence shown here is derived from an EMBL/GenBank/DDBJ whole genome shotgun (WGS) entry which is preliminary data.</text>
</comment>
<keyword evidence="10" id="KW-1185">Reference proteome</keyword>
<dbReference type="OrthoDB" id="6133115at2759"/>
<dbReference type="InterPro" id="IPR020846">
    <property type="entry name" value="MFS_dom"/>
</dbReference>
<dbReference type="InterPro" id="IPR003663">
    <property type="entry name" value="Sugar/inositol_transpt"/>
</dbReference>
<accession>A0A8T9AXR9</accession>
<dbReference type="InterPro" id="IPR005828">
    <property type="entry name" value="MFS_sugar_transport-like"/>
</dbReference>
<evidence type="ECO:0000256" key="5">
    <source>
        <dbReference type="ARBA" id="ARBA00022989"/>
    </source>
</evidence>
<evidence type="ECO:0000256" key="4">
    <source>
        <dbReference type="ARBA" id="ARBA00022692"/>
    </source>
</evidence>
<dbReference type="GO" id="GO:0005351">
    <property type="term" value="F:carbohydrate:proton symporter activity"/>
    <property type="evidence" value="ECO:0007669"/>
    <property type="project" value="TreeGrafter"/>
</dbReference>
<keyword evidence="6 7" id="KW-0472">Membrane</keyword>
<dbReference type="EMBL" id="QGMF01001960">
    <property type="protein sequence ID" value="TVY12510.1"/>
    <property type="molecule type" value="Genomic_DNA"/>
</dbReference>
<keyword evidence="5 7" id="KW-1133">Transmembrane helix</keyword>
<dbReference type="InterPro" id="IPR005829">
    <property type="entry name" value="Sugar_transporter_CS"/>
</dbReference>
<feature type="transmembrane region" description="Helical" evidence="7">
    <location>
        <begin position="82"/>
        <end position="101"/>
    </location>
</feature>
<evidence type="ECO:0000313" key="9">
    <source>
        <dbReference type="EMBL" id="TVY12510.1"/>
    </source>
</evidence>
<evidence type="ECO:0000256" key="1">
    <source>
        <dbReference type="ARBA" id="ARBA00004141"/>
    </source>
</evidence>
<evidence type="ECO:0000259" key="8">
    <source>
        <dbReference type="PROSITE" id="PS50850"/>
    </source>
</evidence>
<evidence type="ECO:0000256" key="2">
    <source>
        <dbReference type="ARBA" id="ARBA00010992"/>
    </source>
</evidence>
<dbReference type="Proteomes" id="UP000469559">
    <property type="component" value="Unassembled WGS sequence"/>
</dbReference>
<evidence type="ECO:0000256" key="3">
    <source>
        <dbReference type="ARBA" id="ARBA00022448"/>
    </source>
</evidence>
<dbReference type="AlphaFoldDB" id="A0A8T9AXR9"/>
<keyword evidence="9" id="KW-0762">Sugar transport</keyword>
<name>A0A8T9AXR9_9HELO</name>
<feature type="domain" description="Major facilitator superfamily (MFS) profile" evidence="8">
    <location>
        <begin position="13"/>
        <end position="153"/>
    </location>
</feature>
<keyword evidence="4 7" id="KW-0812">Transmembrane</keyword>
<feature type="transmembrane region" description="Helical" evidence="7">
    <location>
        <begin position="53"/>
        <end position="73"/>
    </location>
</feature>